<proteinExistence type="predicted"/>
<reference evidence="1" key="1">
    <citation type="journal article" date="2014" name="Int. J. Syst. Evol. Microbiol.">
        <title>Complete genome sequence of Corynebacterium casei LMG S-19264T (=DSM 44701T), isolated from a smear-ripened cheese.</title>
        <authorList>
            <consortium name="US DOE Joint Genome Institute (JGI-PGF)"/>
            <person name="Walter F."/>
            <person name="Albersmeier A."/>
            <person name="Kalinowski J."/>
            <person name="Ruckert C."/>
        </authorList>
    </citation>
    <scope>NUCLEOTIDE SEQUENCE</scope>
    <source>
        <strain evidence="1">JCM 5069</strain>
    </source>
</reference>
<comment type="caution">
    <text evidence="1">The sequence shown here is derived from an EMBL/GenBank/DDBJ whole genome shotgun (WGS) entry which is preliminary data.</text>
</comment>
<keyword evidence="2" id="KW-1185">Reference proteome</keyword>
<accession>A0A919GLY1</accession>
<evidence type="ECO:0000313" key="1">
    <source>
        <dbReference type="EMBL" id="GHH87109.1"/>
    </source>
</evidence>
<evidence type="ECO:0000313" key="2">
    <source>
        <dbReference type="Proteomes" id="UP000603708"/>
    </source>
</evidence>
<reference evidence="1" key="2">
    <citation type="submission" date="2020-09" db="EMBL/GenBank/DDBJ databases">
        <authorList>
            <person name="Sun Q."/>
            <person name="Ohkuma M."/>
        </authorList>
    </citation>
    <scope>NUCLEOTIDE SEQUENCE</scope>
    <source>
        <strain evidence="1">JCM 5069</strain>
    </source>
</reference>
<dbReference type="AlphaFoldDB" id="A0A919GLY1"/>
<protein>
    <submittedName>
        <fullName evidence="1">Uncharacterized protein</fullName>
    </submittedName>
</protein>
<sequence>MSCVLSHDVITDPAPLVSRPGAPSVGTVHVIVTNSHASWVRWQYTEVRVPIGDSGTDLASDGAGIVTGIDYDPFRFGEAPTFTWDAAQGLARASFTEEVLFAPGMSMTLALEHIPVSTREGLALLELTEFARGGDRNAKSGDRNGVLNANAHMTVRRDKGEWVLKTGDEKVVINADHFHVMGMMSCRSREWEQH</sequence>
<dbReference type="EMBL" id="BNCD01000025">
    <property type="protein sequence ID" value="GHH87109.1"/>
    <property type="molecule type" value="Genomic_DNA"/>
</dbReference>
<dbReference type="Proteomes" id="UP000603708">
    <property type="component" value="Unassembled WGS sequence"/>
</dbReference>
<organism evidence="1 2">
    <name type="scientific">Streptomyces sulfonofaciens</name>
    <dbReference type="NCBI Taxonomy" id="68272"/>
    <lineage>
        <taxon>Bacteria</taxon>
        <taxon>Bacillati</taxon>
        <taxon>Actinomycetota</taxon>
        <taxon>Actinomycetes</taxon>
        <taxon>Kitasatosporales</taxon>
        <taxon>Streptomycetaceae</taxon>
        <taxon>Streptomyces</taxon>
    </lineage>
</organism>
<name>A0A919GLY1_9ACTN</name>
<gene>
    <name evidence="1" type="ORF">GCM10018793_61600</name>
</gene>